<dbReference type="EC" id="2.3.1.18" evidence="4"/>
<dbReference type="CDD" id="cd05825">
    <property type="entry name" value="LbH_wcaF_like"/>
    <property type="match status" value="1"/>
</dbReference>
<dbReference type="Gene3D" id="2.160.10.10">
    <property type="entry name" value="Hexapeptide repeat proteins"/>
    <property type="match status" value="1"/>
</dbReference>
<dbReference type="RefSeq" id="WP_158414444.1">
    <property type="nucleotide sequence ID" value="NZ_CABWTM010000001.1"/>
</dbReference>
<proteinExistence type="inferred from homology"/>
<reference evidence="4" key="1">
    <citation type="submission" date="2016-02" db="EMBL/GenBank/DDBJ databases">
        <authorList>
            <person name="Wen L."/>
            <person name="He K."/>
            <person name="Yang H."/>
        </authorList>
    </citation>
    <scope>NUCLEOTIDE SEQUENCE</scope>
    <source>
        <strain evidence="4">DX259/08</strain>
    </source>
</reference>
<dbReference type="PANTHER" id="PTHR23416">
    <property type="entry name" value="SIALIC ACID SYNTHASE-RELATED"/>
    <property type="match status" value="1"/>
</dbReference>
<evidence type="ECO:0000256" key="3">
    <source>
        <dbReference type="SAM" id="Phobius"/>
    </source>
</evidence>
<dbReference type="AlphaFoldDB" id="A0A193SGN8"/>
<reference evidence="4" key="2">
    <citation type="submission" date="2016-06" db="EMBL/GenBank/DDBJ databases">
        <title>Towards a vaccine: An investigation of Klebsiella pneumoniae surface antigens.</title>
        <authorList>
            <person name="Follador R."/>
            <person name="Heinz E."/>
            <person name="Wyres K.L."/>
            <person name="Ellington M.J."/>
            <person name="Kowarik M."/>
            <person name="Holt K.E."/>
            <person name="Thomson N.R."/>
        </authorList>
    </citation>
    <scope>NUCLEOTIDE SEQUENCE</scope>
    <source>
        <strain evidence="4">DX259/08</strain>
    </source>
</reference>
<dbReference type="SUPFAM" id="SSF51161">
    <property type="entry name" value="Trimeric LpxA-like enzymes"/>
    <property type="match status" value="1"/>
</dbReference>
<dbReference type="InterPro" id="IPR011004">
    <property type="entry name" value="Trimer_LpxA-like_sf"/>
</dbReference>
<keyword evidence="3" id="KW-1133">Transmembrane helix</keyword>
<comment type="similarity">
    <text evidence="1">Belongs to the transferase hexapeptide repeat family.</text>
</comment>
<dbReference type="GO" id="GO:0008870">
    <property type="term" value="F:galactoside O-acetyltransferase activity"/>
    <property type="evidence" value="ECO:0007669"/>
    <property type="project" value="UniProtKB-EC"/>
</dbReference>
<dbReference type="InterPro" id="IPR051159">
    <property type="entry name" value="Hexapeptide_acetyltransf"/>
</dbReference>
<evidence type="ECO:0000256" key="1">
    <source>
        <dbReference type="ARBA" id="ARBA00007274"/>
    </source>
</evidence>
<keyword evidence="4" id="KW-0012">Acyltransferase</keyword>
<dbReference type="EMBL" id="LT174582">
    <property type="protein sequence ID" value="CZQ24979.1"/>
    <property type="molecule type" value="Genomic_DNA"/>
</dbReference>
<protein>
    <submittedName>
        <fullName evidence="4">Maltose O-acetyltransferase</fullName>
        <ecNumber evidence="4">2.3.1.18</ecNumber>
    </submittedName>
</protein>
<dbReference type="GO" id="GO:0005829">
    <property type="term" value="C:cytosol"/>
    <property type="evidence" value="ECO:0007669"/>
    <property type="project" value="TreeGrafter"/>
</dbReference>
<keyword evidence="3" id="KW-0812">Transmembrane</keyword>
<evidence type="ECO:0000313" key="4">
    <source>
        <dbReference type="EMBL" id="CZQ24979.1"/>
    </source>
</evidence>
<keyword evidence="3" id="KW-0472">Membrane</keyword>
<sequence>MNNRYQINYFSFSNKVYRVLWALFYFIFFKYTPPQLFTYRSLVLKLWGSKIGANVRVYPSAKIWSPKNLSIGNGASIGPRALIYNQGHITIGELSIISQDVTICASTHDYTKKSHPLITKDVTIGSKVWLCAESFVGPGVSIDDGVVLGARAVAKKNLTQWMVYDGNPCIEIKERNIENE</sequence>
<feature type="transmembrane region" description="Helical" evidence="3">
    <location>
        <begin position="16"/>
        <end position="32"/>
    </location>
</feature>
<organism evidence="4">
    <name type="scientific">Klebsiella pneumoniae</name>
    <dbReference type="NCBI Taxonomy" id="573"/>
    <lineage>
        <taxon>Bacteria</taxon>
        <taxon>Pseudomonadati</taxon>
        <taxon>Pseudomonadota</taxon>
        <taxon>Gammaproteobacteria</taxon>
        <taxon>Enterobacterales</taxon>
        <taxon>Enterobacteriaceae</taxon>
        <taxon>Klebsiella/Raoultella group</taxon>
        <taxon>Klebsiella</taxon>
        <taxon>Klebsiella pneumoniae complex</taxon>
    </lineage>
</organism>
<keyword evidence="2 4" id="KW-0808">Transferase</keyword>
<dbReference type="PANTHER" id="PTHR23416:SF23">
    <property type="entry name" value="ACETYLTRANSFERASE C18B11.09C-RELATED"/>
    <property type="match status" value="1"/>
</dbReference>
<name>A0A193SGN8_KLEPN</name>
<evidence type="ECO:0000256" key="2">
    <source>
        <dbReference type="ARBA" id="ARBA00022679"/>
    </source>
</evidence>
<accession>A0A193SGN8</accession>